<dbReference type="GO" id="GO:0006520">
    <property type="term" value="P:amino acid metabolic process"/>
    <property type="evidence" value="ECO:0007669"/>
    <property type="project" value="InterPro"/>
</dbReference>
<evidence type="ECO:0000313" key="9">
    <source>
        <dbReference type="Proteomes" id="UP000030746"/>
    </source>
</evidence>
<keyword evidence="4 6" id="KW-0663">Pyridoxal phosphate</keyword>
<dbReference type="OMA" id="HMSENDI"/>
<comment type="similarity">
    <text evidence="2 7">Belongs to the group II decarboxylase family.</text>
</comment>
<dbReference type="EMBL" id="KB201304">
    <property type="protein sequence ID" value="ESO97540.1"/>
    <property type="molecule type" value="Genomic_DNA"/>
</dbReference>
<dbReference type="AlphaFoldDB" id="V4ARR7"/>
<proteinExistence type="inferred from homology"/>
<dbReference type="GO" id="GO:0019752">
    <property type="term" value="P:carboxylic acid metabolic process"/>
    <property type="evidence" value="ECO:0007669"/>
    <property type="project" value="InterPro"/>
</dbReference>
<gene>
    <name evidence="8" type="ORF">LOTGIDRAFT_181541</name>
</gene>
<sequence length="488" mass="55034">MDVEDFRKHGHELIDFIIDCLFSQEKELPNPKVETGYMSKLIPDKAPEDPDEWKDLLKDIQPVILDGITNLHSPNYHGFYPLRSSFPSILGELLRHCFETPTANWMANPAGIELEMNMTNWLGKMLQLPEEFLFDKKRSGGGVILTSASESVCTCLLAARTHTIREVKKTNPNLKDGEIITKLVSYTSAEAHPSVIKAGLISCIEMRIIETDSNGGVNTSALEKAILSDIENGLIPIFVCANLGSTGCCGFDNLNEIGAVCNQHKIWMHIDAAYAGSAFICPEYRYLLDGVELATSFNFNAHKWLEIAPPCSVLWVKNSKLLSEAFPVDLCAENNFDNKDKAPESPAEHIPVYRHWSLQFTRDFKSIKVWFQLRLMGIKALQEIVRTDISMAKLFESLVKEDNRFEIVVPVTLAVVCFRLKGTKKKTKDLLELIRADRRIFMIPSALNGIFFIRFVISSSKTTPKDVHFAWKVIQEKADQLPQQLIEG</sequence>
<evidence type="ECO:0000256" key="6">
    <source>
        <dbReference type="PIRSR" id="PIRSR602129-50"/>
    </source>
</evidence>
<dbReference type="GeneID" id="20244449"/>
<dbReference type="InterPro" id="IPR015424">
    <property type="entry name" value="PyrdxlP-dep_Trfase"/>
</dbReference>
<evidence type="ECO:0000256" key="1">
    <source>
        <dbReference type="ARBA" id="ARBA00001933"/>
    </source>
</evidence>
<evidence type="ECO:0000256" key="5">
    <source>
        <dbReference type="ARBA" id="ARBA00023239"/>
    </source>
</evidence>
<dbReference type="Gene3D" id="3.40.640.10">
    <property type="entry name" value="Type I PLP-dependent aspartate aminotransferase-like (Major domain)"/>
    <property type="match status" value="1"/>
</dbReference>
<evidence type="ECO:0000313" key="8">
    <source>
        <dbReference type="EMBL" id="ESO97540.1"/>
    </source>
</evidence>
<evidence type="ECO:0000256" key="2">
    <source>
        <dbReference type="ARBA" id="ARBA00009533"/>
    </source>
</evidence>
<dbReference type="Pfam" id="PF00282">
    <property type="entry name" value="Pyridoxal_deC"/>
    <property type="match status" value="1"/>
</dbReference>
<dbReference type="HOGENOM" id="CLU_011856_3_0_1"/>
<evidence type="ECO:0000256" key="4">
    <source>
        <dbReference type="ARBA" id="ARBA00022898"/>
    </source>
</evidence>
<dbReference type="InterPro" id="IPR002129">
    <property type="entry name" value="PyrdxlP-dep_de-COase"/>
</dbReference>
<dbReference type="InterPro" id="IPR015422">
    <property type="entry name" value="PyrdxlP-dep_Trfase_small"/>
</dbReference>
<dbReference type="KEGG" id="lgi:LOTGIDRAFT_181541"/>
<dbReference type="Gene3D" id="1.20.1340.10">
    <property type="entry name" value="dopa decarboxylase, N-terminal domain"/>
    <property type="match status" value="1"/>
</dbReference>
<evidence type="ECO:0008006" key="10">
    <source>
        <dbReference type="Google" id="ProtNLM"/>
    </source>
</evidence>
<dbReference type="InterPro" id="IPR010977">
    <property type="entry name" value="Aromatic_deC"/>
</dbReference>
<dbReference type="STRING" id="225164.V4ARR7"/>
<reference evidence="8 9" key="1">
    <citation type="journal article" date="2013" name="Nature">
        <title>Insights into bilaterian evolution from three spiralian genomes.</title>
        <authorList>
            <person name="Simakov O."/>
            <person name="Marletaz F."/>
            <person name="Cho S.J."/>
            <person name="Edsinger-Gonzales E."/>
            <person name="Havlak P."/>
            <person name="Hellsten U."/>
            <person name="Kuo D.H."/>
            <person name="Larsson T."/>
            <person name="Lv J."/>
            <person name="Arendt D."/>
            <person name="Savage R."/>
            <person name="Osoegawa K."/>
            <person name="de Jong P."/>
            <person name="Grimwood J."/>
            <person name="Chapman J.A."/>
            <person name="Shapiro H."/>
            <person name="Aerts A."/>
            <person name="Otillar R.P."/>
            <person name="Terry A.Y."/>
            <person name="Boore J.L."/>
            <person name="Grigoriev I.V."/>
            <person name="Lindberg D.R."/>
            <person name="Seaver E.C."/>
            <person name="Weisblat D.A."/>
            <person name="Putnam N.H."/>
            <person name="Rokhsar D.S."/>
        </authorList>
    </citation>
    <scope>NUCLEOTIDE SEQUENCE [LARGE SCALE GENOMIC DNA]</scope>
</reference>
<dbReference type="GO" id="GO:0005737">
    <property type="term" value="C:cytoplasm"/>
    <property type="evidence" value="ECO:0007669"/>
    <property type="project" value="TreeGrafter"/>
</dbReference>
<name>V4ARR7_LOTGI</name>
<evidence type="ECO:0000256" key="3">
    <source>
        <dbReference type="ARBA" id="ARBA00022793"/>
    </source>
</evidence>
<dbReference type="Proteomes" id="UP000030746">
    <property type="component" value="Unassembled WGS sequence"/>
</dbReference>
<keyword evidence="5 7" id="KW-0456">Lyase</keyword>
<dbReference type="PRINTS" id="PR00800">
    <property type="entry name" value="YHDCRBOXLASE"/>
</dbReference>
<protein>
    <recommendedName>
        <fullName evidence="10">Aromatic-L-amino-acid decarboxylase</fullName>
    </recommendedName>
</protein>
<keyword evidence="3" id="KW-0210">Decarboxylase</keyword>
<feature type="modified residue" description="N6-(pyridoxal phosphate)lysine" evidence="6">
    <location>
        <position position="303"/>
    </location>
</feature>
<evidence type="ECO:0000256" key="7">
    <source>
        <dbReference type="RuleBase" id="RU000382"/>
    </source>
</evidence>
<dbReference type="InterPro" id="IPR015421">
    <property type="entry name" value="PyrdxlP-dep_Trfase_major"/>
</dbReference>
<dbReference type="CTD" id="20244449"/>
<dbReference type="OrthoDB" id="639767at2759"/>
<keyword evidence="9" id="KW-1185">Reference proteome</keyword>
<dbReference type="PANTHER" id="PTHR11999">
    <property type="entry name" value="GROUP II PYRIDOXAL-5-PHOSPHATE DECARBOXYLASE"/>
    <property type="match status" value="1"/>
</dbReference>
<dbReference type="RefSeq" id="XP_009051405.1">
    <property type="nucleotide sequence ID" value="XM_009053157.1"/>
</dbReference>
<dbReference type="GO" id="GO:0030170">
    <property type="term" value="F:pyridoxal phosphate binding"/>
    <property type="evidence" value="ECO:0007669"/>
    <property type="project" value="InterPro"/>
</dbReference>
<dbReference type="SUPFAM" id="SSF53383">
    <property type="entry name" value="PLP-dependent transferases"/>
    <property type="match status" value="1"/>
</dbReference>
<accession>V4ARR7</accession>
<dbReference type="PANTHER" id="PTHR11999:SF70">
    <property type="entry name" value="MIP05841P"/>
    <property type="match status" value="1"/>
</dbReference>
<dbReference type="Gene3D" id="3.90.1150.10">
    <property type="entry name" value="Aspartate Aminotransferase, domain 1"/>
    <property type="match status" value="1"/>
</dbReference>
<dbReference type="GO" id="GO:0016831">
    <property type="term" value="F:carboxy-lyase activity"/>
    <property type="evidence" value="ECO:0007669"/>
    <property type="project" value="UniProtKB-KW"/>
</dbReference>
<comment type="cofactor">
    <cofactor evidence="1 6 7">
        <name>pyridoxal 5'-phosphate</name>
        <dbReference type="ChEBI" id="CHEBI:597326"/>
    </cofactor>
</comment>
<organism evidence="8 9">
    <name type="scientific">Lottia gigantea</name>
    <name type="common">Giant owl limpet</name>
    <dbReference type="NCBI Taxonomy" id="225164"/>
    <lineage>
        <taxon>Eukaryota</taxon>
        <taxon>Metazoa</taxon>
        <taxon>Spiralia</taxon>
        <taxon>Lophotrochozoa</taxon>
        <taxon>Mollusca</taxon>
        <taxon>Gastropoda</taxon>
        <taxon>Patellogastropoda</taxon>
        <taxon>Lottioidea</taxon>
        <taxon>Lottiidae</taxon>
        <taxon>Lottia</taxon>
    </lineage>
</organism>